<protein>
    <submittedName>
        <fullName evidence="1">Uncharacterized protein</fullName>
    </submittedName>
</protein>
<reference evidence="1" key="1">
    <citation type="submission" date="2014-09" db="EMBL/GenBank/DDBJ databases">
        <authorList>
            <person name="Magalhaes I.L.F."/>
            <person name="Oliveira U."/>
            <person name="Santos F.R."/>
            <person name="Vidigal T.H.D.A."/>
            <person name="Brescovit A.D."/>
            <person name="Santos A.J."/>
        </authorList>
    </citation>
    <scope>NUCLEOTIDE SEQUENCE</scope>
    <source>
        <tissue evidence="1">Shoot tissue taken approximately 20 cm above the soil surface</tissue>
    </source>
</reference>
<organism evidence="1">
    <name type="scientific">Arundo donax</name>
    <name type="common">Giant reed</name>
    <name type="synonym">Donax arundinaceus</name>
    <dbReference type="NCBI Taxonomy" id="35708"/>
    <lineage>
        <taxon>Eukaryota</taxon>
        <taxon>Viridiplantae</taxon>
        <taxon>Streptophyta</taxon>
        <taxon>Embryophyta</taxon>
        <taxon>Tracheophyta</taxon>
        <taxon>Spermatophyta</taxon>
        <taxon>Magnoliopsida</taxon>
        <taxon>Liliopsida</taxon>
        <taxon>Poales</taxon>
        <taxon>Poaceae</taxon>
        <taxon>PACMAD clade</taxon>
        <taxon>Arundinoideae</taxon>
        <taxon>Arundineae</taxon>
        <taxon>Arundo</taxon>
    </lineage>
</organism>
<reference evidence="1" key="2">
    <citation type="journal article" date="2015" name="Data Brief">
        <title>Shoot transcriptome of the giant reed, Arundo donax.</title>
        <authorList>
            <person name="Barrero R.A."/>
            <person name="Guerrero F.D."/>
            <person name="Moolhuijzen P."/>
            <person name="Goolsby J.A."/>
            <person name="Tidwell J."/>
            <person name="Bellgard S.E."/>
            <person name="Bellgard M.I."/>
        </authorList>
    </citation>
    <scope>NUCLEOTIDE SEQUENCE</scope>
    <source>
        <tissue evidence="1">Shoot tissue taken approximately 20 cm above the soil surface</tissue>
    </source>
</reference>
<dbReference type="EMBL" id="GBRH01189512">
    <property type="protein sequence ID" value="JAE08384.1"/>
    <property type="molecule type" value="Transcribed_RNA"/>
</dbReference>
<accession>A0A0A9FAY9</accession>
<sequence length="33" mass="4043">MKHLPFEVQIDVHAHHSGQRRLEQLRIQQPKWV</sequence>
<proteinExistence type="predicted"/>
<dbReference type="AlphaFoldDB" id="A0A0A9FAY9"/>
<name>A0A0A9FAY9_ARUDO</name>
<evidence type="ECO:0000313" key="1">
    <source>
        <dbReference type="EMBL" id="JAE08384.1"/>
    </source>
</evidence>